<reference evidence="2" key="1">
    <citation type="journal article" date="2017" name="bioRxiv">
        <title>Comparative analysis of the genomes of Stylophora pistillata and Acropora digitifera provides evidence for extensive differences between species of corals.</title>
        <authorList>
            <person name="Voolstra C.R."/>
            <person name="Li Y."/>
            <person name="Liew Y.J."/>
            <person name="Baumgarten S."/>
            <person name="Zoccola D."/>
            <person name="Flot J.-F."/>
            <person name="Tambutte S."/>
            <person name="Allemand D."/>
            <person name="Aranda M."/>
        </authorList>
    </citation>
    <scope>NUCLEOTIDE SEQUENCE [LARGE SCALE GENOMIC DNA]</scope>
</reference>
<dbReference type="AlphaFoldDB" id="A0A2B4RVU6"/>
<organism evidence="1 2">
    <name type="scientific">Stylophora pistillata</name>
    <name type="common">Smooth cauliflower coral</name>
    <dbReference type="NCBI Taxonomy" id="50429"/>
    <lineage>
        <taxon>Eukaryota</taxon>
        <taxon>Metazoa</taxon>
        <taxon>Cnidaria</taxon>
        <taxon>Anthozoa</taxon>
        <taxon>Hexacorallia</taxon>
        <taxon>Scleractinia</taxon>
        <taxon>Astrocoeniina</taxon>
        <taxon>Pocilloporidae</taxon>
        <taxon>Stylophora</taxon>
    </lineage>
</organism>
<protein>
    <submittedName>
        <fullName evidence="1">Uncharacterized protein</fullName>
    </submittedName>
</protein>
<accession>A0A2B4RVU6</accession>
<dbReference type="EMBL" id="LSMT01000297">
    <property type="protein sequence ID" value="PFX20949.1"/>
    <property type="molecule type" value="Genomic_DNA"/>
</dbReference>
<keyword evidence="2" id="KW-1185">Reference proteome</keyword>
<evidence type="ECO:0000313" key="2">
    <source>
        <dbReference type="Proteomes" id="UP000225706"/>
    </source>
</evidence>
<name>A0A2B4RVU6_STYPI</name>
<comment type="caution">
    <text evidence="1">The sequence shown here is derived from an EMBL/GenBank/DDBJ whole genome shotgun (WGS) entry which is preliminary data.</text>
</comment>
<gene>
    <name evidence="1" type="ORF">AWC38_SpisGene14573</name>
</gene>
<evidence type="ECO:0000313" key="1">
    <source>
        <dbReference type="EMBL" id="PFX20949.1"/>
    </source>
</evidence>
<sequence length="234" mass="27089">MFCRKDFVSLGHHAWRCKHRITRAEHPSAGMDEDVNESVTADPSPRICLMKCCCCRIWKGNRGLKMHQRSCGVVLDLNYQLRADLDDAALTYQESDDNLNSSVKLLNDTVYDYFSDNFGQVTQAPNGNLIMKYKGKSKNDLKKSLKVLKQTANANITEIKYVSHLLRDKLRDNTSHQLNTDLMNHDHSISKNFWGYVKRIFNKKDEIFPSFSMNECFNYFKRTLSSVNLTKVFN</sequence>
<dbReference type="Proteomes" id="UP000225706">
    <property type="component" value="Unassembled WGS sequence"/>
</dbReference>
<proteinExistence type="predicted"/>